<keyword evidence="9" id="KW-1185">Reference proteome</keyword>
<dbReference type="InterPro" id="IPR023048">
    <property type="entry name" value="NADH:quinone_OxRdtase_FMN_depd"/>
</dbReference>
<sequence>MKTLLQLNTSLFSEQGQSTRLAQRFVEIWRTLNSENSVIVRDLAKDPAPHLTAERFQAFLAPAEERSTEQQAVVAYSDGLIDELRRADVIVLGLPMYNFGVPSTLKAYFDHVARVDVTFRYAENGPVGLLADKPVYVLATRGGAYRGTSKDTQTLYVQDFFNFLGISDIRFVYAEGLNLGPERQHASLAEAEAQIGRLAA</sequence>
<name>A0A250KMW8_9GAMM</name>
<dbReference type="InterPro" id="IPR029039">
    <property type="entry name" value="Flavoprotein-like_sf"/>
</dbReference>
<keyword evidence="4 6" id="KW-0520">NAD</keyword>
<feature type="domain" description="Flavodoxin-like fold" evidence="7">
    <location>
        <begin position="3"/>
        <end position="196"/>
    </location>
</feature>
<evidence type="ECO:0000256" key="1">
    <source>
        <dbReference type="ARBA" id="ARBA00022630"/>
    </source>
</evidence>
<feature type="binding site" evidence="6">
    <location>
        <begin position="96"/>
        <end position="99"/>
    </location>
    <ligand>
        <name>FMN</name>
        <dbReference type="ChEBI" id="CHEBI:58210"/>
    </ligand>
</feature>
<keyword evidence="2 6" id="KW-0288">FMN</keyword>
<dbReference type="GO" id="GO:0016655">
    <property type="term" value="F:oxidoreductase activity, acting on NAD(P)H, quinone or similar compound as acceptor"/>
    <property type="evidence" value="ECO:0007669"/>
    <property type="project" value="InterPro"/>
</dbReference>
<comment type="function">
    <text evidence="6">Also exhibits azoreductase activity. Catalyzes the reductive cleavage of the azo bond in aromatic azo compounds to the corresponding amines.</text>
</comment>
<accession>A0A250KMW8</accession>
<dbReference type="EMBL" id="AP017928">
    <property type="protein sequence ID" value="BBA33043.1"/>
    <property type="molecule type" value="Genomic_DNA"/>
</dbReference>
<dbReference type="HAMAP" id="MF_01216">
    <property type="entry name" value="Azoreductase_type1"/>
    <property type="match status" value="1"/>
</dbReference>
<dbReference type="OrthoDB" id="9787136at2"/>
<dbReference type="GO" id="GO:0010181">
    <property type="term" value="F:FMN binding"/>
    <property type="evidence" value="ECO:0007669"/>
    <property type="project" value="UniProtKB-UniRule"/>
</dbReference>
<evidence type="ECO:0000256" key="6">
    <source>
        <dbReference type="HAMAP-Rule" id="MF_01216"/>
    </source>
</evidence>
<keyword evidence="1 6" id="KW-0285">Flavoprotein</keyword>
<feature type="binding site" evidence="6">
    <location>
        <begin position="140"/>
        <end position="143"/>
    </location>
    <ligand>
        <name>FMN</name>
        <dbReference type="ChEBI" id="CHEBI:58210"/>
    </ligand>
</feature>
<dbReference type="PANTHER" id="PTHR43741:SF2">
    <property type="entry name" value="FMN-DEPENDENT NADH:QUINONE OXIDOREDUCTASE"/>
    <property type="match status" value="1"/>
</dbReference>
<evidence type="ECO:0000256" key="5">
    <source>
        <dbReference type="ARBA" id="ARBA00048542"/>
    </source>
</evidence>
<dbReference type="GO" id="GO:0016652">
    <property type="term" value="F:oxidoreductase activity, acting on NAD(P)H as acceptor"/>
    <property type="evidence" value="ECO:0007669"/>
    <property type="project" value="UniProtKB-UniRule"/>
</dbReference>
<dbReference type="Pfam" id="PF02525">
    <property type="entry name" value="Flavodoxin_2"/>
    <property type="match status" value="1"/>
</dbReference>
<dbReference type="EC" id="1.6.5.-" evidence="6"/>
<comment type="function">
    <text evidence="6">Quinone reductase that provides resistance to thiol-specific stress caused by electrophilic quinones.</text>
</comment>
<comment type="cofactor">
    <cofactor evidence="6">
        <name>FMN</name>
        <dbReference type="ChEBI" id="CHEBI:58210"/>
    </cofactor>
    <text evidence="6">Binds 1 FMN per subunit.</text>
</comment>
<evidence type="ECO:0000313" key="8">
    <source>
        <dbReference type="EMBL" id="BBA33043.1"/>
    </source>
</evidence>
<dbReference type="InterPro" id="IPR003680">
    <property type="entry name" value="Flavodoxin_fold"/>
</dbReference>
<evidence type="ECO:0000313" key="9">
    <source>
        <dbReference type="Proteomes" id="UP000266313"/>
    </source>
</evidence>
<comment type="similarity">
    <text evidence="6">Belongs to the azoreductase type 1 family.</text>
</comment>
<keyword evidence="3 6" id="KW-0560">Oxidoreductase</keyword>
<dbReference type="Proteomes" id="UP000266313">
    <property type="component" value="Chromosome"/>
</dbReference>
<dbReference type="Gene3D" id="3.40.50.360">
    <property type="match status" value="1"/>
</dbReference>
<dbReference type="RefSeq" id="WP_119628717.1">
    <property type="nucleotide sequence ID" value="NZ_AP017928.1"/>
</dbReference>
<organism evidence="8 9">
    <name type="scientific">Methylocaldum marinum</name>
    <dbReference type="NCBI Taxonomy" id="1432792"/>
    <lineage>
        <taxon>Bacteria</taxon>
        <taxon>Pseudomonadati</taxon>
        <taxon>Pseudomonadota</taxon>
        <taxon>Gammaproteobacteria</taxon>
        <taxon>Methylococcales</taxon>
        <taxon>Methylococcaceae</taxon>
        <taxon>Methylocaldum</taxon>
    </lineage>
</organism>
<dbReference type="AlphaFoldDB" id="A0A250KMW8"/>
<proteinExistence type="inferred from homology"/>
<comment type="catalytic activity">
    <reaction evidence="5">
        <text>N,N-dimethyl-1,4-phenylenediamine + anthranilate + 2 NAD(+) = 2-(4-dimethylaminophenyl)diazenylbenzoate + 2 NADH + 2 H(+)</text>
        <dbReference type="Rhea" id="RHEA:55872"/>
        <dbReference type="ChEBI" id="CHEBI:15378"/>
        <dbReference type="ChEBI" id="CHEBI:15783"/>
        <dbReference type="ChEBI" id="CHEBI:16567"/>
        <dbReference type="ChEBI" id="CHEBI:57540"/>
        <dbReference type="ChEBI" id="CHEBI:57945"/>
        <dbReference type="ChEBI" id="CHEBI:71579"/>
        <dbReference type="EC" id="1.7.1.17"/>
    </reaction>
    <physiologicalReaction direction="right-to-left" evidence="5">
        <dbReference type="Rhea" id="RHEA:55874"/>
    </physiologicalReaction>
</comment>
<comment type="catalytic activity">
    <reaction evidence="6">
        <text>2 a quinone + NADH + H(+) = 2 a 1,4-benzosemiquinone + NAD(+)</text>
        <dbReference type="Rhea" id="RHEA:65952"/>
        <dbReference type="ChEBI" id="CHEBI:15378"/>
        <dbReference type="ChEBI" id="CHEBI:57540"/>
        <dbReference type="ChEBI" id="CHEBI:57945"/>
        <dbReference type="ChEBI" id="CHEBI:132124"/>
        <dbReference type="ChEBI" id="CHEBI:134225"/>
    </reaction>
</comment>
<dbReference type="SUPFAM" id="SSF52218">
    <property type="entry name" value="Flavoproteins"/>
    <property type="match status" value="1"/>
</dbReference>
<comment type="caution">
    <text evidence="6">Lacks conserved residue(s) required for the propagation of feature annotation.</text>
</comment>
<evidence type="ECO:0000256" key="2">
    <source>
        <dbReference type="ARBA" id="ARBA00022643"/>
    </source>
</evidence>
<dbReference type="KEGG" id="mmai:sS8_1081"/>
<dbReference type="GO" id="GO:0009055">
    <property type="term" value="F:electron transfer activity"/>
    <property type="evidence" value="ECO:0007669"/>
    <property type="project" value="UniProtKB-UniRule"/>
</dbReference>
<dbReference type="InterPro" id="IPR050104">
    <property type="entry name" value="FMN-dep_NADH:Q_OxRdtase_AzoR1"/>
</dbReference>
<dbReference type="PANTHER" id="PTHR43741">
    <property type="entry name" value="FMN-DEPENDENT NADH-AZOREDUCTASE 1"/>
    <property type="match status" value="1"/>
</dbReference>
<evidence type="ECO:0000259" key="7">
    <source>
        <dbReference type="Pfam" id="PF02525"/>
    </source>
</evidence>
<feature type="binding site" evidence="6">
    <location>
        <position position="10"/>
    </location>
    <ligand>
        <name>FMN</name>
        <dbReference type="ChEBI" id="CHEBI:58210"/>
    </ligand>
</feature>
<evidence type="ECO:0000256" key="3">
    <source>
        <dbReference type="ARBA" id="ARBA00023002"/>
    </source>
</evidence>
<dbReference type="EC" id="1.7.1.17" evidence="6"/>
<reference evidence="8 9" key="1">
    <citation type="submission" date="2016-12" db="EMBL/GenBank/DDBJ databases">
        <title>Genome sequencing of Methylocaldum marinum.</title>
        <authorList>
            <person name="Takeuchi M."/>
            <person name="Kamagata Y."/>
            <person name="Hiraoka S."/>
            <person name="Oshima K."/>
            <person name="Hattori M."/>
            <person name="Iwasaki W."/>
        </authorList>
    </citation>
    <scope>NUCLEOTIDE SEQUENCE [LARGE SCALE GENOMIC DNA]</scope>
    <source>
        <strain evidence="8 9">S8</strain>
    </source>
</reference>
<protein>
    <recommendedName>
        <fullName evidence="6">FMN dependent NADH:quinone oxidoreductase</fullName>
        <ecNumber evidence="6">1.6.5.-</ecNumber>
    </recommendedName>
    <alternativeName>
        <fullName evidence="6">Azo-dye reductase</fullName>
    </alternativeName>
    <alternativeName>
        <fullName evidence="6">FMN-dependent NADH-azo compound oxidoreductase</fullName>
    </alternativeName>
    <alternativeName>
        <fullName evidence="6">FMN-dependent NADH-azoreductase</fullName>
        <ecNumber evidence="6">1.7.1.17</ecNumber>
    </alternativeName>
</protein>
<gene>
    <name evidence="6" type="primary">azoR</name>
    <name evidence="8" type="ORF">sS8_1081</name>
</gene>
<evidence type="ECO:0000256" key="4">
    <source>
        <dbReference type="ARBA" id="ARBA00023027"/>
    </source>
</evidence>
<comment type="subunit">
    <text evidence="6">Homodimer.</text>
</comment>